<evidence type="ECO:0000256" key="1">
    <source>
        <dbReference type="SAM" id="MobiDB-lite"/>
    </source>
</evidence>
<dbReference type="AlphaFoldDB" id="A0A9P4IGA4"/>
<dbReference type="InterPro" id="IPR053203">
    <property type="entry name" value="Cisplatin_resist-associated"/>
</dbReference>
<evidence type="ECO:0000313" key="3">
    <source>
        <dbReference type="Proteomes" id="UP000799772"/>
    </source>
</evidence>
<proteinExistence type="predicted"/>
<feature type="compositionally biased region" description="Polar residues" evidence="1">
    <location>
        <begin position="33"/>
        <end position="44"/>
    </location>
</feature>
<dbReference type="PANTHER" id="PTHR34693">
    <property type="entry name" value="PROTEIN PAR32"/>
    <property type="match status" value="1"/>
</dbReference>
<organism evidence="2 3">
    <name type="scientific">Rhizodiscina lignyota</name>
    <dbReference type="NCBI Taxonomy" id="1504668"/>
    <lineage>
        <taxon>Eukaryota</taxon>
        <taxon>Fungi</taxon>
        <taxon>Dikarya</taxon>
        <taxon>Ascomycota</taxon>
        <taxon>Pezizomycotina</taxon>
        <taxon>Dothideomycetes</taxon>
        <taxon>Pleosporomycetidae</taxon>
        <taxon>Aulographales</taxon>
        <taxon>Rhizodiscinaceae</taxon>
        <taxon>Rhizodiscina</taxon>
    </lineage>
</organism>
<feature type="region of interest" description="Disordered" evidence="1">
    <location>
        <begin position="95"/>
        <end position="128"/>
    </location>
</feature>
<dbReference type="Proteomes" id="UP000799772">
    <property type="component" value="Unassembled WGS sequence"/>
</dbReference>
<gene>
    <name evidence="2" type="ORF">NA57DRAFT_76007</name>
</gene>
<dbReference type="PANTHER" id="PTHR34693:SF1">
    <property type="entry name" value="PROTEIN PAR32"/>
    <property type="match status" value="1"/>
</dbReference>
<dbReference type="InterPro" id="IPR022024">
    <property type="entry name" value="DUF3602"/>
</dbReference>
<accession>A0A9P4IGA4</accession>
<comment type="caution">
    <text evidence="2">The sequence shown here is derived from an EMBL/GenBank/DDBJ whole genome shotgun (WGS) entry which is preliminary data.</text>
</comment>
<protein>
    <submittedName>
        <fullName evidence="2">Uncharacterized protein</fullName>
    </submittedName>
</protein>
<feature type="region of interest" description="Disordered" evidence="1">
    <location>
        <begin position="1"/>
        <end position="61"/>
    </location>
</feature>
<evidence type="ECO:0000313" key="2">
    <source>
        <dbReference type="EMBL" id="KAF2098768.1"/>
    </source>
</evidence>
<sequence>MGSGGDSAVTHTGRGGAGNIKPKSPSIKPIDLSTPTLKQSTYTTGRGGTGNMARNDPDHPEIARAAQDVEAPRATGKTSTEANFHVGRGGAANVVRSSEDSGATQRSGSKERAAHLVDKGKEMLGLKK</sequence>
<keyword evidence="3" id="KW-1185">Reference proteome</keyword>
<dbReference type="EMBL" id="ML978126">
    <property type="protein sequence ID" value="KAF2098768.1"/>
    <property type="molecule type" value="Genomic_DNA"/>
</dbReference>
<reference evidence="2" key="1">
    <citation type="journal article" date="2020" name="Stud. Mycol.">
        <title>101 Dothideomycetes genomes: a test case for predicting lifestyles and emergence of pathogens.</title>
        <authorList>
            <person name="Haridas S."/>
            <person name="Albert R."/>
            <person name="Binder M."/>
            <person name="Bloem J."/>
            <person name="Labutti K."/>
            <person name="Salamov A."/>
            <person name="Andreopoulos B."/>
            <person name="Baker S."/>
            <person name="Barry K."/>
            <person name="Bills G."/>
            <person name="Bluhm B."/>
            <person name="Cannon C."/>
            <person name="Castanera R."/>
            <person name="Culley D."/>
            <person name="Daum C."/>
            <person name="Ezra D."/>
            <person name="Gonzalez J."/>
            <person name="Henrissat B."/>
            <person name="Kuo A."/>
            <person name="Liang C."/>
            <person name="Lipzen A."/>
            <person name="Lutzoni F."/>
            <person name="Magnuson J."/>
            <person name="Mondo S."/>
            <person name="Nolan M."/>
            <person name="Ohm R."/>
            <person name="Pangilinan J."/>
            <person name="Park H.-J."/>
            <person name="Ramirez L."/>
            <person name="Alfaro M."/>
            <person name="Sun H."/>
            <person name="Tritt A."/>
            <person name="Yoshinaga Y."/>
            <person name="Zwiers L.-H."/>
            <person name="Turgeon B."/>
            <person name="Goodwin S."/>
            <person name="Spatafora J."/>
            <person name="Crous P."/>
            <person name="Grigoriev I."/>
        </authorList>
    </citation>
    <scope>NUCLEOTIDE SEQUENCE</scope>
    <source>
        <strain evidence="2">CBS 133067</strain>
    </source>
</reference>
<dbReference type="Pfam" id="PF12223">
    <property type="entry name" value="DUF3602"/>
    <property type="match status" value="1"/>
</dbReference>
<feature type="compositionally biased region" description="Basic and acidic residues" evidence="1">
    <location>
        <begin position="108"/>
        <end position="128"/>
    </location>
</feature>
<name>A0A9P4IGA4_9PEZI</name>
<dbReference type="OrthoDB" id="3063476at2759"/>